<feature type="region of interest" description="Disordered" evidence="1">
    <location>
        <begin position="56"/>
        <end position="94"/>
    </location>
</feature>
<accession>A0A9W4JLY3</accession>
<feature type="compositionally biased region" description="Polar residues" evidence="1">
    <location>
        <begin position="58"/>
        <end position="68"/>
    </location>
</feature>
<organism evidence="3 4">
    <name type="scientific">Penicillium salamii</name>
    <dbReference type="NCBI Taxonomy" id="1612424"/>
    <lineage>
        <taxon>Eukaryota</taxon>
        <taxon>Fungi</taxon>
        <taxon>Dikarya</taxon>
        <taxon>Ascomycota</taxon>
        <taxon>Pezizomycotina</taxon>
        <taxon>Eurotiomycetes</taxon>
        <taxon>Eurotiomycetidae</taxon>
        <taxon>Eurotiales</taxon>
        <taxon>Aspergillaceae</taxon>
        <taxon>Penicillium</taxon>
    </lineage>
</organism>
<reference evidence="3" key="1">
    <citation type="submission" date="2021-07" db="EMBL/GenBank/DDBJ databases">
        <authorList>
            <person name="Branca A.L. A."/>
        </authorList>
    </citation>
    <scope>NUCLEOTIDE SEQUENCE</scope>
</reference>
<dbReference type="AlphaFoldDB" id="A0A9W4JLY3"/>
<feature type="region of interest" description="Disordered" evidence="1">
    <location>
        <begin position="115"/>
        <end position="241"/>
    </location>
</feature>
<gene>
    <name evidence="3" type="ORF">PSALAMII_LOCUS8434</name>
</gene>
<feature type="compositionally biased region" description="Low complexity" evidence="1">
    <location>
        <begin position="149"/>
        <end position="171"/>
    </location>
</feature>
<protein>
    <recommendedName>
        <fullName evidence="2">Gag1-like clamp domain-containing protein</fullName>
    </recommendedName>
</protein>
<evidence type="ECO:0000259" key="2">
    <source>
        <dbReference type="Pfam" id="PF13259"/>
    </source>
</evidence>
<proteinExistence type="predicted"/>
<evidence type="ECO:0000313" key="3">
    <source>
        <dbReference type="EMBL" id="CAG8407334.1"/>
    </source>
</evidence>
<feature type="region of interest" description="Disordered" evidence="1">
    <location>
        <begin position="339"/>
        <end position="359"/>
    </location>
</feature>
<comment type="caution">
    <text evidence="3">The sequence shown here is derived from an EMBL/GenBank/DDBJ whole genome shotgun (WGS) entry which is preliminary data.</text>
</comment>
<dbReference type="OrthoDB" id="5422958at2759"/>
<name>A0A9W4JLY3_9EURO</name>
<dbReference type="Proteomes" id="UP001152649">
    <property type="component" value="Unassembled WGS sequence"/>
</dbReference>
<evidence type="ECO:0000256" key="1">
    <source>
        <dbReference type="SAM" id="MobiDB-lite"/>
    </source>
</evidence>
<keyword evidence="4" id="KW-1185">Reference proteome</keyword>
<feature type="domain" description="Gag1-like clamp" evidence="2">
    <location>
        <begin position="69"/>
        <end position="324"/>
    </location>
</feature>
<dbReference type="InterPro" id="IPR025124">
    <property type="entry name" value="Gag1-like_clamp"/>
</dbReference>
<dbReference type="PANTHER" id="PTHR28065">
    <property type="entry name" value="FREQUENIN"/>
    <property type="match status" value="1"/>
</dbReference>
<sequence length="387" mass="42594">MMSAGSRDASVREAKVFVKEVVRNDWDFEVGVPPASSADGSLCHNREVCEWRVREFDSSTSELEPQTSDSEDEPVTTSGQQTDIERRRKRRRQMDDEMAWNEGLRVWMARRNAWSGAKTRRQIRTEEEKRALAGVQTDTTDQSDGLEGATGASSATTPSTTFTGSVTGSSADLATRTETSLTIVDREKSEELQHRADLTSGQQGDQEEEQSTAPDEETKGKASSETNITEPDASDRLPGLTSFPAVEDQTEEEKEIEELDEPLVPVAPPFIPDTNPVRATIVPSIYPSIYSKVVVQGMTPTMPVNLAHLTKAMVQGWKADGQWPPKPAVTSIVLTDNATVPKKPEERQEAPTGRRKNSITNAVKKVFHFGHPFHRRGSQSQDAGNGA</sequence>
<dbReference type="InterPro" id="IPR053274">
    <property type="entry name" value="Fluconazole_resistance"/>
</dbReference>
<dbReference type="Pfam" id="PF13259">
    <property type="entry name" value="clamp_Gag1-like"/>
    <property type="match status" value="1"/>
</dbReference>
<dbReference type="PANTHER" id="PTHR28065:SF1">
    <property type="entry name" value="DUF4050 DOMAIN-CONTAINING PROTEIN"/>
    <property type="match status" value="1"/>
</dbReference>
<feature type="compositionally biased region" description="Basic and acidic residues" evidence="1">
    <location>
        <begin position="184"/>
        <end position="197"/>
    </location>
</feature>
<dbReference type="EMBL" id="CAJVPG010000422">
    <property type="protein sequence ID" value="CAG8407334.1"/>
    <property type="molecule type" value="Genomic_DNA"/>
</dbReference>
<evidence type="ECO:0000313" key="4">
    <source>
        <dbReference type="Proteomes" id="UP001152649"/>
    </source>
</evidence>